<keyword evidence="10" id="KW-1185">Reference proteome</keyword>
<dbReference type="EMBL" id="CP113089">
    <property type="protein sequence ID" value="WAB80465.1"/>
    <property type="molecule type" value="Genomic_DNA"/>
</dbReference>
<dbReference type="Proteomes" id="UP001164706">
    <property type="component" value="Chromosome"/>
</dbReference>
<dbReference type="Pfam" id="PF00528">
    <property type="entry name" value="BPD_transp_1"/>
    <property type="match status" value="1"/>
</dbReference>
<feature type="transmembrane region" description="Helical" evidence="7">
    <location>
        <begin position="20"/>
        <end position="43"/>
    </location>
</feature>
<evidence type="ECO:0000256" key="7">
    <source>
        <dbReference type="RuleBase" id="RU363032"/>
    </source>
</evidence>
<keyword evidence="5 7" id="KW-1133">Transmembrane helix</keyword>
<dbReference type="Gene3D" id="1.10.3720.10">
    <property type="entry name" value="MetI-like"/>
    <property type="match status" value="1"/>
</dbReference>
<evidence type="ECO:0000256" key="2">
    <source>
        <dbReference type="ARBA" id="ARBA00022448"/>
    </source>
</evidence>
<keyword evidence="3" id="KW-1003">Cell membrane</keyword>
<dbReference type="PANTHER" id="PTHR30450:SF14">
    <property type="entry name" value="TRANSPORTER, PERMEASE PROTEIN, PUTATIVE-RELATED"/>
    <property type="match status" value="1"/>
</dbReference>
<dbReference type="SUPFAM" id="SSF161098">
    <property type="entry name" value="MetI-like"/>
    <property type="match status" value="1"/>
</dbReference>
<sequence>MRDIDLDALLPKLGTALLETLQMITSSFLIAAVLGVLLGVLLYATRPGNLLENRLVFAALNTVINVIRPIPFIIIIIALIPVTRALIGTSIGTSAAVPALALVATVAIARIAESNLVAVDPGTVEAGAAMGASPPRALFTIVIPESLGPLTLGLTYIVVALVDATAVAGLVGAGGLGSLALTYGYQRFDWFVMVAVVLTLIVIVQLTQLAGNRIARAVQHQR</sequence>
<dbReference type="PANTHER" id="PTHR30450">
    <property type="entry name" value="ABC TRANSPORTER PERMEASE"/>
    <property type="match status" value="1"/>
</dbReference>
<keyword evidence="4 7" id="KW-0812">Transmembrane</keyword>
<gene>
    <name evidence="9" type="ORF">OVN18_07730</name>
</gene>
<evidence type="ECO:0000256" key="6">
    <source>
        <dbReference type="ARBA" id="ARBA00023136"/>
    </source>
</evidence>
<feature type="domain" description="ABC transmembrane type-1" evidence="8">
    <location>
        <begin position="17"/>
        <end position="210"/>
    </location>
</feature>
<organism evidence="9 10">
    <name type="scientific">Microcella daejeonensis</name>
    <dbReference type="NCBI Taxonomy" id="2994971"/>
    <lineage>
        <taxon>Bacteria</taxon>
        <taxon>Bacillati</taxon>
        <taxon>Actinomycetota</taxon>
        <taxon>Actinomycetes</taxon>
        <taxon>Micrococcales</taxon>
        <taxon>Microbacteriaceae</taxon>
        <taxon>Microcella</taxon>
    </lineage>
</organism>
<evidence type="ECO:0000256" key="3">
    <source>
        <dbReference type="ARBA" id="ARBA00022475"/>
    </source>
</evidence>
<dbReference type="InterPro" id="IPR000515">
    <property type="entry name" value="MetI-like"/>
</dbReference>
<dbReference type="InterPro" id="IPR035906">
    <property type="entry name" value="MetI-like_sf"/>
</dbReference>
<dbReference type="KEGG" id="mdb:OVN18_07730"/>
<accession>A0A9E8S7H0</accession>
<evidence type="ECO:0000313" key="9">
    <source>
        <dbReference type="EMBL" id="WAB80465.1"/>
    </source>
</evidence>
<evidence type="ECO:0000256" key="5">
    <source>
        <dbReference type="ARBA" id="ARBA00022989"/>
    </source>
</evidence>
<name>A0A9E8S7H0_9MICO</name>
<keyword evidence="2 7" id="KW-0813">Transport</keyword>
<keyword evidence="6 7" id="KW-0472">Membrane</keyword>
<feature type="transmembrane region" description="Helical" evidence="7">
    <location>
        <begin position="55"/>
        <end position="80"/>
    </location>
</feature>
<reference evidence="9" key="1">
    <citation type="submission" date="2022-11" db="EMBL/GenBank/DDBJ databases">
        <title>Description of Microcella daejonensis nov. sp, isolated from riverside soil.</title>
        <authorList>
            <person name="Molina K.M."/>
            <person name="Kim S.B."/>
        </authorList>
    </citation>
    <scope>NUCLEOTIDE SEQUENCE</scope>
    <source>
        <strain evidence="9">MMS21-STM12</strain>
    </source>
</reference>
<dbReference type="AlphaFoldDB" id="A0A9E8S7H0"/>
<dbReference type="GO" id="GO:0005886">
    <property type="term" value="C:plasma membrane"/>
    <property type="evidence" value="ECO:0007669"/>
    <property type="project" value="UniProtKB-SubCell"/>
</dbReference>
<comment type="similarity">
    <text evidence="7">Belongs to the binding-protein-dependent transport system permease family.</text>
</comment>
<evidence type="ECO:0000313" key="10">
    <source>
        <dbReference type="Proteomes" id="UP001164706"/>
    </source>
</evidence>
<dbReference type="InterPro" id="IPR051322">
    <property type="entry name" value="AA_ABC_Transporter_Permease"/>
</dbReference>
<dbReference type="PROSITE" id="PS50928">
    <property type="entry name" value="ABC_TM1"/>
    <property type="match status" value="1"/>
</dbReference>
<evidence type="ECO:0000259" key="8">
    <source>
        <dbReference type="PROSITE" id="PS50928"/>
    </source>
</evidence>
<evidence type="ECO:0000256" key="4">
    <source>
        <dbReference type="ARBA" id="ARBA00022692"/>
    </source>
</evidence>
<dbReference type="RefSeq" id="WP_267780131.1">
    <property type="nucleotide sequence ID" value="NZ_CP113089.1"/>
</dbReference>
<feature type="transmembrane region" description="Helical" evidence="7">
    <location>
        <begin position="86"/>
        <end position="109"/>
    </location>
</feature>
<dbReference type="GO" id="GO:0048473">
    <property type="term" value="P:D-methionine transmembrane transport"/>
    <property type="evidence" value="ECO:0007669"/>
    <property type="project" value="TreeGrafter"/>
</dbReference>
<protein>
    <submittedName>
        <fullName evidence="9">ABC transporter permease subunit</fullName>
    </submittedName>
</protein>
<feature type="transmembrane region" description="Helical" evidence="7">
    <location>
        <begin position="154"/>
        <end position="176"/>
    </location>
</feature>
<comment type="subcellular location">
    <subcellularLocation>
        <location evidence="1 7">Cell membrane</location>
        <topology evidence="1 7">Multi-pass membrane protein</topology>
    </subcellularLocation>
</comment>
<evidence type="ECO:0000256" key="1">
    <source>
        <dbReference type="ARBA" id="ARBA00004651"/>
    </source>
</evidence>
<feature type="transmembrane region" description="Helical" evidence="7">
    <location>
        <begin position="188"/>
        <end position="206"/>
    </location>
</feature>
<proteinExistence type="inferred from homology"/>